<proteinExistence type="predicted"/>
<reference evidence="1 2" key="1">
    <citation type="submission" date="2024-10" db="EMBL/GenBank/DDBJ databases">
        <title>The Natural Products Discovery Center: Release of the First 8490 Sequenced Strains for Exploring Actinobacteria Biosynthetic Diversity.</title>
        <authorList>
            <person name="Kalkreuter E."/>
            <person name="Kautsar S.A."/>
            <person name="Yang D."/>
            <person name="Bader C.D."/>
            <person name="Teijaro C.N."/>
            <person name="Fluegel L."/>
            <person name="Davis C.M."/>
            <person name="Simpson J.R."/>
            <person name="Lauterbach L."/>
            <person name="Steele A.D."/>
            <person name="Gui C."/>
            <person name="Meng S."/>
            <person name="Li G."/>
            <person name="Viehrig K."/>
            <person name="Ye F."/>
            <person name="Su P."/>
            <person name="Kiefer A.F."/>
            <person name="Nichols A."/>
            <person name="Cepeda A.J."/>
            <person name="Yan W."/>
            <person name="Fan B."/>
            <person name="Jiang Y."/>
            <person name="Adhikari A."/>
            <person name="Zheng C.-J."/>
            <person name="Schuster L."/>
            <person name="Cowan T.M."/>
            <person name="Smanski M.J."/>
            <person name="Chevrette M.G."/>
            <person name="De Carvalho L.P.S."/>
            <person name="Shen B."/>
        </authorList>
    </citation>
    <scope>NUCLEOTIDE SEQUENCE [LARGE SCALE GENOMIC DNA]</scope>
    <source>
        <strain evidence="1 2">NPDC049503</strain>
    </source>
</reference>
<gene>
    <name evidence="1" type="ORF">ACIBP5_10245</name>
</gene>
<organism evidence="1 2">
    <name type="scientific">Nonomuraea indica</name>
    <dbReference type="NCBI Taxonomy" id="1581193"/>
    <lineage>
        <taxon>Bacteria</taxon>
        <taxon>Bacillati</taxon>
        <taxon>Actinomycetota</taxon>
        <taxon>Actinomycetes</taxon>
        <taxon>Streptosporangiales</taxon>
        <taxon>Streptosporangiaceae</taxon>
        <taxon>Nonomuraea</taxon>
    </lineage>
</organism>
<accession>A0ABW8A2K8</accession>
<keyword evidence="2" id="KW-1185">Reference proteome</keyword>
<dbReference type="Proteomes" id="UP001612928">
    <property type="component" value="Unassembled WGS sequence"/>
</dbReference>
<protein>
    <submittedName>
        <fullName evidence="1">Uncharacterized protein</fullName>
    </submittedName>
</protein>
<comment type="caution">
    <text evidence="1">The sequence shown here is derived from an EMBL/GenBank/DDBJ whole genome shotgun (WGS) entry which is preliminary data.</text>
</comment>
<sequence length="93" mass="10236">MADEQLTTIGRCHVCKRTFAFVPDAVTTVMIDPETGLPPGFTVLGTFREPTPEAVARSVREPVCPACVGRAERFRKLAAPPAPRLDPWWRGES</sequence>
<evidence type="ECO:0000313" key="1">
    <source>
        <dbReference type="EMBL" id="MFI7440332.1"/>
    </source>
</evidence>
<dbReference type="EMBL" id="JBITMB010000002">
    <property type="protein sequence ID" value="MFI7440332.1"/>
    <property type="molecule type" value="Genomic_DNA"/>
</dbReference>
<evidence type="ECO:0000313" key="2">
    <source>
        <dbReference type="Proteomes" id="UP001612928"/>
    </source>
</evidence>
<name>A0ABW8A2K8_9ACTN</name>
<dbReference type="RefSeq" id="WP_397020051.1">
    <property type="nucleotide sequence ID" value="NZ_JBITMB010000002.1"/>
</dbReference>